<dbReference type="InterPro" id="IPR051813">
    <property type="entry name" value="HepT_RNase_toxin"/>
</dbReference>
<evidence type="ECO:0000256" key="6">
    <source>
        <dbReference type="ARBA" id="ARBA00024207"/>
    </source>
</evidence>
<dbReference type="OrthoDB" id="9810538at2"/>
<dbReference type="Proteomes" id="UP000093807">
    <property type="component" value="Unassembled WGS sequence"/>
</dbReference>
<dbReference type="Gene3D" id="1.20.120.580">
    <property type="entry name" value="bsu32300-like"/>
    <property type="match status" value="1"/>
</dbReference>
<evidence type="ECO:0000256" key="5">
    <source>
        <dbReference type="ARBA" id="ARBA00022801"/>
    </source>
</evidence>
<dbReference type="InterPro" id="IPR008201">
    <property type="entry name" value="HepT-like"/>
</dbReference>
<dbReference type="Pfam" id="PF01934">
    <property type="entry name" value="HepT-like"/>
    <property type="match status" value="1"/>
</dbReference>
<dbReference type="AlphaFoldDB" id="A0A199XW16"/>
<organism evidence="7 8">
    <name type="scientific">Flavobacterium succinicans</name>
    <dbReference type="NCBI Taxonomy" id="29536"/>
    <lineage>
        <taxon>Bacteria</taxon>
        <taxon>Pseudomonadati</taxon>
        <taxon>Bacteroidota</taxon>
        <taxon>Flavobacteriia</taxon>
        <taxon>Flavobacteriales</taxon>
        <taxon>Flavobacteriaceae</taxon>
        <taxon>Flavobacterium</taxon>
    </lineage>
</organism>
<evidence type="ECO:0000256" key="3">
    <source>
        <dbReference type="ARBA" id="ARBA00022722"/>
    </source>
</evidence>
<comment type="caution">
    <text evidence="7">The sequence shown here is derived from an EMBL/GenBank/DDBJ whole genome shotgun (WGS) entry which is preliminary data.</text>
</comment>
<evidence type="ECO:0000256" key="2">
    <source>
        <dbReference type="ARBA" id="ARBA00022649"/>
    </source>
</evidence>
<gene>
    <name evidence="7" type="ORF">FLB_00490</name>
</gene>
<dbReference type="InterPro" id="IPR037038">
    <property type="entry name" value="HepT-like_sf"/>
</dbReference>
<evidence type="ECO:0000313" key="7">
    <source>
        <dbReference type="EMBL" id="OAZ05519.1"/>
    </source>
</evidence>
<dbReference type="GO" id="GO:0110001">
    <property type="term" value="C:toxin-antitoxin complex"/>
    <property type="evidence" value="ECO:0007669"/>
    <property type="project" value="InterPro"/>
</dbReference>
<evidence type="ECO:0000256" key="1">
    <source>
        <dbReference type="ARBA" id="ARBA00022553"/>
    </source>
</evidence>
<keyword evidence="5" id="KW-0378">Hydrolase</keyword>
<protein>
    <recommendedName>
        <fullName evidence="9">DUF86 domain-containing protein</fullName>
    </recommendedName>
</protein>
<dbReference type="GO" id="GO:0004540">
    <property type="term" value="F:RNA nuclease activity"/>
    <property type="evidence" value="ECO:0007669"/>
    <property type="project" value="InterPro"/>
</dbReference>
<dbReference type="PATRIC" id="fig|29536.5.peg.50"/>
<keyword evidence="3" id="KW-0540">Nuclease</keyword>
<reference evidence="7 8" key="1">
    <citation type="submission" date="2016-06" db="EMBL/GenBank/DDBJ databases">
        <title>Draft genome sequence of Flavobacterium succinicans strain DD5b.</title>
        <authorList>
            <person name="Poehlein A."/>
            <person name="Daniel R."/>
            <person name="Simeonova D.D."/>
        </authorList>
    </citation>
    <scope>NUCLEOTIDE SEQUENCE [LARGE SCALE GENOMIC DNA]</scope>
    <source>
        <strain evidence="7 8">DD5b</strain>
    </source>
</reference>
<evidence type="ECO:0000256" key="4">
    <source>
        <dbReference type="ARBA" id="ARBA00022741"/>
    </source>
</evidence>
<dbReference type="PANTHER" id="PTHR34139">
    <property type="entry name" value="UPF0331 PROTEIN MJ0127"/>
    <property type="match status" value="1"/>
</dbReference>
<dbReference type="RefSeq" id="WP_064713956.1">
    <property type="nucleotide sequence ID" value="NZ_JMTM01000004.1"/>
</dbReference>
<keyword evidence="4" id="KW-0547">Nucleotide-binding</keyword>
<sequence>MFNEVYQYSLETILEHIKVCNKRFSEIKEPSDFIATEYGHILLDAIVTRLQAVGENLKNIFRKHTILEEKYPEIEWNKIIRFRDFISHHYEMLDYEIVFEIGKNHLPKLQTVIEEELKRCSNV</sequence>
<dbReference type="EMBL" id="JMTM01000004">
    <property type="protein sequence ID" value="OAZ05519.1"/>
    <property type="molecule type" value="Genomic_DNA"/>
</dbReference>
<name>A0A199XW16_9FLAO</name>
<dbReference type="GO" id="GO:0000166">
    <property type="term" value="F:nucleotide binding"/>
    <property type="evidence" value="ECO:0007669"/>
    <property type="project" value="UniProtKB-KW"/>
</dbReference>
<keyword evidence="8" id="KW-1185">Reference proteome</keyword>
<keyword evidence="1" id="KW-0597">Phosphoprotein</keyword>
<keyword evidence="2" id="KW-1277">Toxin-antitoxin system</keyword>
<evidence type="ECO:0008006" key="9">
    <source>
        <dbReference type="Google" id="ProtNLM"/>
    </source>
</evidence>
<accession>A0A199XW16</accession>
<evidence type="ECO:0000313" key="8">
    <source>
        <dbReference type="Proteomes" id="UP000093807"/>
    </source>
</evidence>
<dbReference type="GO" id="GO:0016787">
    <property type="term" value="F:hydrolase activity"/>
    <property type="evidence" value="ECO:0007669"/>
    <property type="project" value="UniProtKB-KW"/>
</dbReference>
<proteinExistence type="inferred from homology"/>
<comment type="similarity">
    <text evidence="6">Belongs to the HepT RNase toxin family.</text>
</comment>
<dbReference type="PANTHER" id="PTHR34139:SF1">
    <property type="entry name" value="RNASE MJ1380-RELATED"/>
    <property type="match status" value="1"/>
</dbReference>